<protein>
    <submittedName>
        <fullName evidence="1">Uncharacterized protein</fullName>
    </submittedName>
</protein>
<dbReference type="AlphaFoldDB" id="A0A1Y6JTM2"/>
<evidence type="ECO:0000313" key="2">
    <source>
        <dbReference type="Proteomes" id="UP000195412"/>
    </source>
</evidence>
<dbReference type="KEGG" id="lzy:LZ3411_0145"/>
<proteinExistence type="predicted"/>
<name>A0A1Y6JTM2_9LACO</name>
<sequence>MTRFLTGEDRLATGLGGLFLDRKGAHHATSYHRTRFS</sequence>
<organism evidence="1 2">
    <name type="scientific">Levilactobacillus zymae</name>
    <dbReference type="NCBI Taxonomy" id="267363"/>
    <lineage>
        <taxon>Bacteria</taxon>
        <taxon>Bacillati</taxon>
        <taxon>Bacillota</taxon>
        <taxon>Bacilli</taxon>
        <taxon>Lactobacillales</taxon>
        <taxon>Lactobacillaceae</taxon>
        <taxon>Levilactobacillus</taxon>
    </lineage>
</organism>
<reference evidence="2" key="1">
    <citation type="submission" date="2017-05" db="EMBL/GenBank/DDBJ databases">
        <authorList>
            <person name="Papadimitriou K."/>
        </authorList>
    </citation>
    <scope>NUCLEOTIDE SEQUENCE [LARGE SCALE GENOMIC DNA]</scope>
    <source>
        <strain evidence="2">ACA-DC 3411</strain>
    </source>
</reference>
<accession>A0A1Y6JTM2</accession>
<evidence type="ECO:0000313" key="1">
    <source>
        <dbReference type="EMBL" id="SMS13195.1"/>
    </source>
</evidence>
<dbReference type="Proteomes" id="UP000195412">
    <property type="component" value="Chromosome I"/>
</dbReference>
<dbReference type="EMBL" id="LT854705">
    <property type="protein sequence ID" value="SMS13195.1"/>
    <property type="molecule type" value="Genomic_DNA"/>
</dbReference>
<gene>
    <name evidence="1" type="ORF">LZ3411_0145</name>
</gene>